<protein>
    <submittedName>
        <fullName evidence="2">HTH_XRE domain containing protein</fullName>
    </submittedName>
</protein>
<evidence type="ECO:0000313" key="2">
    <source>
        <dbReference type="EMBL" id="CAB4166134.1"/>
    </source>
</evidence>
<gene>
    <name evidence="2" type="ORF">UFOVP840_15</name>
</gene>
<feature type="domain" description="HTH cro/C1-type" evidence="1">
    <location>
        <begin position="10"/>
        <end position="64"/>
    </location>
</feature>
<organism evidence="2">
    <name type="scientific">uncultured Caudovirales phage</name>
    <dbReference type="NCBI Taxonomy" id="2100421"/>
    <lineage>
        <taxon>Viruses</taxon>
        <taxon>Duplodnaviria</taxon>
        <taxon>Heunggongvirae</taxon>
        <taxon>Uroviricota</taxon>
        <taxon>Caudoviricetes</taxon>
        <taxon>Peduoviridae</taxon>
        <taxon>Maltschvirus</taxon>
        <taxon>Maltschvirus maltsch</taxon>
    </lineage>
</organism>
<reference evidence="2" key="1">
    <citation type="submission" date="2020-04" db="EMBL/GenBank/DDBJ databases">
        <authorList>
            <person name="Chiriac C."/>
            <person name="Salcher M."/>
            <person name="Ghai R."/>
            <person name="Kavagutti S V."/>
        </authorList>
    </citation>
    <scope>NUCLEOTIDE SEQUENCE</scope>
</reference>
<proteinExistence type="predicted"/>
<dbReference type="SMART" id="SM00530">
    <property type="entry name" value="HTH_XRE"/>
    <property type="match status" value="1"/>
</dbReference>
<dbReference type="EMBL" id="LR796785">
    <property type="protein sequence ID" value="CAB4166134.1"/>
    <property type="molecule type" value="Genomic_DNA"/>
</dbReference>
<dbReference type="PROSITE" id="PS50943">
    <property type="entry name" value="HTH_CROC1"/>
    <property type="match status" value="1"/>
</dbReference>
<dbReference type="InterPro" id="IPR001387">
    <property type="entry name" value="Cro/C1-type_HTH"/>
</dbReference>
<dbReference type="GO" id="GO:0003677">
    <property type="term" value="F:DNA binding"/>
    <property type="evidence" value="ECO:0007669"/>
    <property type="project" value="InterPro"/>
</dbReference>
<dbReference type="SUPFAM" id="SSF47413">
    <property type="entry name" value="lambda repressor-like DNA-binding domains"/>
    <property type="match status" value="1"/>
</dbReference>
<sequence>MQTKVDSKWFKEQLAARDISMRGLAREVDIDPSSMSLTLRGLRKMTNEEAARIANVLSIPVTEVLRHAGVRVTEDVHSVRMTGIVDCDGFVRDSVKTSRIAAPVDVPSDGFVLQVRCPQSVSDGWLMLCGAQVLKPDAAIDLLCVVHLKNEERVIGTIKRGYDANTFNVVSFVPQAAVRENQAVSHANPVLWIRPR</sequence>
<dbReference type="InterPro" id="IPR010982">
    <property type="entry name" value="Lambda_DNA-bd_dom_sf"/>
</dbReference>
<evidence type="ECO:0000259" key="1">
    <source>
        <dbReference type="PROSITE" id="PS50943"/>
    </source>
</evidence>
<dbReference type="Gene3D" id="1.10.260.40">
    <property type="entry name" value="lambda repressor-like DNA-binding domains"/>
    <property type="match status" value="1"/>
</dbReference>
<name>A0A6J5PET3_9CAUD</name>
<accession>A0A6J5PET3</accession>